<evidence type="ECO:0000313" key="9">
    <source>
        <dbReference type="Proteomes" id="UP000582837"/>
    </source>
</evidence>
<reference evidence="8 9" key="1">
    <citation type="submission" date="2020-08" db="EMBL/GenBank/DDBJ databases">
        <title>Genomic Encyclopedia of Type Strains, Phase IV (KMG-IV): sequencing the most valuable type-strain genomes for metagenomic binning, comparative biology and taxonomic classification.</title>
        <authorList>
            <person name="Goeker M."/>
        </authorList>
    </citation>
    <scope>NUCLEOTIDE SEQUENCE [LARGE SCALE GENOMIC DNA]</scope>
    <source>
        <strain evidence="8 9">DSM 29007</strain>
    </source>
</reference>
<name>A0A841GMC2_9BACT</name>
<keyword evidence="3 6" id="KW-0378">Hydrolase</keyword>
<dbReference type="Proteomes" id="UP000582837">
    <property type="component" value="Unassembled WGS sequence"/>
</dbReference>
<comment type="caution">
    <text evidence="8">The sequence shown here is derived from an EMBL/GenBank/DDBJ whole genome shotgun (WGS) entry which is preliminary data.</text>
</comment>
<dbReference type="RefSeq" id="WP_170036098.1">
    <property type="nucleotide sequence ID" value="NZ_JABDTL010000002.1"/>
</dbReference>
<dbReference type="InterPro" id="IPR001915">
    <property type="entry name" value="Peptidase_M48"/>
</dbReference>
<keyword evidence="4 6" id="KW-0862">Zinc</keyword>
<keyword evidence="1 6" id="KW-0645">Protease</keyword>
<evidence type="ECO:0000313" key="8">
    <source>
        <dbReference type="EMBL" id="MBB6069767.1"/>
    </source>
</evidence>
<organism evidence="8 9">
    <name type="scientific">Longimicrobium terrae</name>
    <dbReference type="NCBI Taxonomy" id="1639882"/>
    <lineage>
        <taxon>Bacteria</taxon>
        <taxon>Pseudomonadati</taxon>
        <taxon>Gemmatimonadota</taxon>
        <taxon>Longimicrobiia</taxon>
        <taxon>Longimicrobiales</taxon>
        <taxon>Longimicrobiaceae</taxon>
        <taxon>Longimicrobium</taxon>
    </lineage>
</organism>
<dbReference type="GO" id="GO:0046872">
    <property type="term" value="F:metal ion binding"/>
    <property type="evidence" value="ECO:0007669"/>
    <property type="project" value="UniProtKB-KW"/>
</dbReference>
<dbReference type="CDD" id="cd07333">
    <property type="entry name" value="M48C_bepA_like"/>
    <property type="match status" value="1"/>
</dbReference>
<comment type="cofactor">
    <cofactor evidence="6">
        <name>Zn(2+)</name>
        <dbReference type="ChEBI" id="CHEBI:29105"/>
    </cofactor>
    <text evidence="6">Binds 1 zinc ion per subunit.</text>
</comment>
<dbReference type="AlphaFoldDB" id="A0A841GMC2"/>
<evidence type="ECO:0000256" key="1">
    <source>
        <dbReference type="ARBA" id="ARBA00022670"/>
    </source>
</evidence>
<evidence type="ECO:0000256" key="2">
    <source>
        <dbReference type="ARBA" id="ARBA00022723"/>
    </source>
</evidence>
<dbReference type="EMBL" id="JACHIA010000003">
    <property type="protein sequence ID" value="MBB6069767.1"/>
    <property type="molecule type" value="Genomic_DNA"/>
</dbReference>
<dbReference type="GO" id="GO:0004222">
    <property type="term" value="F:metalloendopeptidase activity"/>
    <property type="evidence" value="ECO:0007669"/>
    <property type="project" value="InterPro"/>
</dbReference>
<feature type="domain" description="Peptidase M48" evidence="7">
    <location>
        <begin position="57"/>
        <end position="239"/>
    </location>
</feature>
<keyword evidence="5 6" id="KW-0482">Metalloprotease</keyword>
<evidence type="ECO:0000259" key="7">
    <source>
        <dbReference type="Pfam" id="PF01435"/>
    </source>
</evidence>
<gene>
    <name evidence="8" type="ORF">HNQ61_001384</name>
</gene>
<evidence type="ECO:0000256" key="4">
    <source>
        <dbReference type="ARBA" id="ARBA00022833"/>
    </source>
</evidence>
<evidence type="ECO:0000256" key="5">
    <source>
        <dbReference type="ARBA" id="ARBA00023049"/>
    </source>
</evidence>
<keyword evidence="2" id="KW-0479">Metal-binding</keyword>
<protein>
    <submittedName>
        <fullName evidence="8">Putative Zn-dependent protease</fullName>
    </submittedName>
</protein>
<comment type="similarity">
    <text evidence="6">Belongs to the peptidase M48 family.</text>
</comment>
<dbReference type="Pfam" id="PF01435">
    <property type="entry name" value="Peptidase_M48"/>
    <property type="match status" value="1"/>
</dbReference>
<dbReference type="GO" id="GO:0016020">
    <property type="term" value="C:membrane"/>
    <property type="evidence" value="ECO:0007669"/>
    <property type="project" value="TreeGrafter"/>
</dbReference>
<keyword evidence="9" id="KW-1185">Reference proteome</keyword>
<dbReference type="InterPro" id="IPR051156">
    <property type="entry name" value="Mito/Outer_Membr_Metalloprot"/>
</dbReference>
<dbReference type="Gene3D" id="3.30.2010.10">
    <property type="entry name" value="Metalloproteases ('zincins'), catalytic domain"/>
    <property type="match status" value="1"/>
</dbReference>
<evidence type="ECO:0000256" key="3">
    <source>
        <dbReference type="ARBA" id="ARBA00022801"/>
    </source>
</evidence>
<proteinExistence type="inferred from homology"/>
<sequence>MTILIPNCLRTGRGAALALAATLTACGGDVSLQDEAEMGDSYAAEILREVRVIRDPAAEATLKRLGGQLVAKADSTGREYTFYLVDSPEVNAFAIPGGHVFVNTGLIETADEASEFAGVLGHEIAHVTERHGIEQMKKRGRANILVTLVYTVLGRDPGQLERVAIEAGGAAVFAKHGREAEREADLRAVQTLPAAGYDPEGVATFFEQMLEQQTREPGLLDTWFASHPTSQERVQNARTLIGTLNVDRSRLTDDTPEYQAFRARVQKLSGAAAQAQAR</sequence>
<accession>A0A841GMC2</accession>
<dbReference type="PANTHER" id="PTHR22726:SF1">
    <property type="entry name" value="METALLOENDOPEPTIDASE OMA1, MITOCHONDRIAL"/>
    <property type="match status" value="1"/>
</dbReference>
<dbReference type="GO" id="GO:0051603">
    <property type="term" value="P:proteolysis involved in protein catabolic process"/>
    <property type="evidence" value="ECO:0007669"/>
    <property type="project" value="TreeGrafter"/>
</dbReference>
<evidence type="ECO:0000256" key="6">
    <source>
        <dbReference type="RuleBase" id="RU003983"/>
    </source>
</evidence>
<dbReference type="PANTHER" id="PTHR22726">
    <property type="entry name" value="METALLOENDOPEPTIDASE OMA1"/>
    <property type="match status" value="1"/>
</dbReference>